<dbReference type="OrthoDB" id="5396360at2759"/>
<feature type="compositionally biased region" description="Low complexity" evidence="2">
    <location>
        <begin position="41"/>
        <end position="57"/>
    </location>
</feature>
<evidence type="ECO:0000256" key="1">
    <source>
        <dbReference type="SAM" id="Coils"/>
    </source>
</evidence>
<dbReference type="AlphaFoldDB" id="A0A6A6UU29"/>
<evidence type="ECO:0000313" key="4">
    <source>
        <dbReference type="Proteomes" id="UP000799302"/>
    </source>
</evidence>
<evidence type="ECO:0000313" key="3">
    <source>
        <dbReference type="EMBL" id="KAF2674558.1"/>
    </source>
</evidence>
<gene>
    <name evidence="3" type="ORF">BT63DRAFT_13650</name>
</gene>
<accession>A0A6A6UU29</accession>
<organism evidence="3 4">
    <name type="scientific">Microthyrium microscopicum</name>
    <dbReference type="NCBI Taxonomy" id="703497"/>
    <lineage>
        <taxon>Eukaryota</taxon>
        <taxon>Fungi</taxon>
        <taxon>Dikarya</taxon>
        <taxon>Ascomycota</taxon>
        <taxon>Pezizomycotina</taxon>
        <taxon>Dothideomycetes</taxon>
        <taxon>Dothideomycetes incertae sedis</taxon>
        <taxon>Microthyriales</taxon>
        <taxon>Microthyriaceae</taxon>
        <taxon>Microthyrium</taxon>
    </lineage>
</organism>
<dbReference type="EMBL" id="MU004230">
    <property type="protein sequence ID" value="KAF2674558.1"/>
    <property type="molecule type" value="Genomic_DNA"/>
</dbReference>
<name>A0A6A6UU29_9PEZI</name>
<evidence type="ECO:0000256" key="2">
    <source>
        <dbReference type="SAM" id="MobiDB-lite"/>
    </source>
</evidence>
<keyword evidence="4" id="KW-1185">Reference proteome</keyword>
<proteinExistence type="predicted"/>
<protein>
    <submittedName>
        <fullName evidence="3">Uncharacterized protein</fullName>
    </submittedName>
</protein>
<feature type="region of interest" description="Disordered" evidence="2">
    <location>
        <begin position="1"/>
        <end position="63"/>
    </location>
</feature>
<feature type="coiled-coil region" evidence="1">
    <location>
        <begin position="98"/>
        <end position="140"/>
    </location>
</feature>
<reference evidence="3" key="1">
    <citation type="journal article" date="2020" name="Stud. Mycol.">
        <title>101 Dothideomycetes genomes: a test case for predicting lifestyles and emergence of pathogens.</title>
        <authorList>
            <person name="Haridas S."/>
            <person name="Albert R."/>
            <person name="Binder M."/>
            <person name="Bloem J."/>
            <person name="Labutti K."/>
            <person name="Salamov A."/>
            <person name="Andreopoulos B."/>
            <person name="Baker S."/>
            <person name="Barry K."/>
            <person name="Bills G."/>
            <person name="Bluhm B."/>
            <person name="Cannon C."/>
            <person name="Castanera R."/>
            <person name="Culley D."/>
            <person name="Daum C."/>
            <person name="Ezra D."/>
            <person name="Gonzalez J."/>
            <person name="Henrissat B."/>
            <person name="Kuo A."/>
            <person name="Liang C."/>
            <person name="Lipzen A."/>
            <person name="Lutzoni F."/>
            <person name="Magnuson J."/>
            <person name="Mondo S."/>
            <person name="Nolan M."/>
            <person name="Ohm R."/>
            <person name="Pangilinan J."/>
            <person name="Park H.-J."/>
            <person name="Ramirez L."/>
            <person name="Alfaro M."/>
            <person name="Sun H."/>
            <person name="Tritt A."/>
            <person name="Yoshinaga Y."/>
            <person name="Zwiers L.-H."/>
            <person name="Turgeon B."/>
            <person name="Goodwin S."/>
            <person name="Spatafora J."/>
            <person name="Crous P."/>
            <person name="Grigoriev I."/>
        </authorList>
    </citation>
    <scope>NUCLEOTIDE SEQUENCE</scope>
    <source>
        <strain evidence="3">CBS 115976</strain>
    </source>
</reference>
<sequence>MSIGMETTTEDYRQQSNQTPPDKERRAMPGVSAVQNPPHIPTSSHTTHSTHSQPIHQPNGRVNSQSFNHIEVKLEAIDRIQTQVNLNRASLEANARDLKKTTDHIRHLEEAIQQVSRLHVENMERLNAEVANQLTIFRQQLAATANNVMPSGERLDDQTLEIFSRNLSAVSEKANKVDSMEMDIQLLKRRVFKVEEHVSLSSALPNRENIPSASAHRPSVAVAQAASPSIAQLQHQQHQQHQQKRCDLERCGVEDVGFILCFGYSAMFDTRGLKRYGVNGLEGSIHHTESIRYCHHMCDTFIENSQLTPKIWLAL</sequence>
<keyword evidence="1" id="KW-0175">Coiled coil</keyword>
<dbReference type="Proteomes" id="UP000799302">
    <property type="component" value="Unassembled WGS sequence"/>
</dbReference>